<reference evidence="3 4" key="1">
    <citation type="submission" date="2019-09" db="EMBL/GenBank/DDBJ databases">
        <title>Taxonomy of Antarctic Massilia spp.: description of Massilia rubra sp. nov., Massilia aquatica sp. nov., Massilia mucilaginosa sp. nov., Massilia frigida sp. nov. isolated from streams, lakes and regoliths.</title>
        <authorList>
            <person name="Holochova P."/>
            <person name="Sedlacek I."/>
            <person name="Kralova S."/>
            <person name="Maslanova I."/>
            <person name="Busse H.-J."/>
            <person name="Stankova E."/>
            <person name="Vrbovska V."/>
            <person name="Kovarovic V."/>
            <person name="Bartak M."/>
            <person name="Svec P."/>
            <person name="Pantucek R."/>
        </authorList>
    </citation>
    <scope>NUCLEOTIDE SEQUENCE [LARGE SCALE GENOMIC DNA]</scope>
    <source>
        <strain evidence="3 4">CCM 8693</strain>
    </source>
</reference>
<sequence length="401" mass="44931">MTPEEFTSHPIHAAISLMNTLPATNALREALIELPDAKTYITQIFAMRRVIESHLSANPPELISLVGLNQIAHQLNEVLARFEAFTTTRQLDQLVSAVIVVSQNIQPLMWTFARPPEETAGAVYNKMLSEHRDLAKKSMEDLSRQHAKTKEMLEVQAESANHLLSKIKKMDEDAASLRSQASAQVAELQSQYHDAERDRKKEHDEAMQARLVDASKLQETAKDDAERFSEVLKEYETNAAKLYSSFGTKGVTGSYENAADKETTQANRFRIAAIVFFSLGVTMALGLLEKWIGHAPSAETMITVLFRIGATITITLPGWYLARESARHRTTADRARQTQIELAALGPFIELMEKDKKDTIREELIKKYFGNGVQEHTVSAPFNMTEVSALVEALSKFREAK</sequence>
<keyword evidence="1" id="KW-0175">Coiled coil</keyword>
<organism evidence="3 4">
    <name type="scientific">Massilia aquatica</name>
    <dbReference type="NCBI Taxonomy" id="2609000"/>
    <lineage>
        <taxon>Bacteria</taxon>
        <taxon>Pseudomonadati</taxon>
        <taxon>Pseudomonadota</taxon>
        <taxon>Betaproteobacteria</taxon>
        <taxon>Burkholderiales</taxon>
        <taxon>Oxalobacteraceae</taxon>
        <taxon>Telluria group</taxon>
        <taxon>Massilia</taxon>
    </lineage>
</organism>
<name>A0ABX0M774_9BURK</name>
<keyword evidence="2" id="KW-0472">Membrane</keyword>
<evidence type="ECO:0000313" key="4">
    <source>
        <dbReference type="Proteomes" id="UP000819052"/>
    </source>
</evidence>
<proteinExistence type="predicted"/>
<evidence type="ECO:0000256" key="2">
    <source>
        <dbReference type="SAM" id="Phobius"/>
    </source>
</evidence>
<gene>
    <name evidence="3" type="ORF">F1609_07430</name>
</gene>
<dbReference type="EMBL" id="VVIW01000003">
    <property type="protein sequence ID" value="NHZ39991.1"/>
    <property type="molecule type" value="Genomic_DNA"/>
</dbReference>
<accession>A0ABX0M774</accession>
<dbReference type="Proteomes" id="UP000819052">
    <property type="component" value="Unassembled WGS sequence"/>
</dbReference>
<keyword evidence="2" id="KW-0812">Transmembrane</keyword>
<protein>
    <submittedName>
        <fullName evidence="3">Uncharacterized protein</fullName>
    </submittedName>
</protein>
<keyword evidence="2" id="KW-1133">Transmembrane helix</keyword>
<evidence type="ECO:0000313" key="3">
    <source>
        <dbReference type="EMBL" id="NHZ39991.1"/>
    </source>
</evidence>
<feature type="coiled-coil region" evidence="1">
    <location>
        <begin position="160"/>
        <end position="238"/>
    </location>
</feature>
<comment type="caution">
    <text evidence="3">The sequence shown here is derived from an EMBL/GenBank/DDBJ whole genome shotgun (WGS) entry which is preliminary data.</text>
</comment>
<feature type="transmembrane region" description="Helical" evidence="2">
    <location>
        <begin position="300"/>
        <end position="322"/>
    </location>
</feature>
<keyword evidence="4" id="KW-1185">Reference proteome</keyword>
<dbReference type="RefSeq" id="WP_167075849.1">
    <property type="nucleotide sequence ID" value="NZ_VVIW01000003.1"/>
</dbReference>
<feature type="transmembrane region" description="Helical" evidence="2">
    <location>
        <begin position="269"/>
        <end position="288"/>
    </location>
</feature>
<evidence type="ECO:0000256" key="1">
    <source>
        <dbReference type="SAM" id="Coils"/>
    </source>
</evidence>